<dbReference type="Proteomes" id="UP001549921">
    <property type="component" value="Unassembled WGS sequence"/>
</dbReference>
<dbReference type="SMART" id="SM00034">
    <property type="entry name" value="CLECT"/>
    <property type="match status" value="2"/>
</dbReference>
<feature type="chain" id="PRO_5044747782" description="C-type lectin domain-containing protein" evidence="1">
    <location>
        <begin position="17"/>
        <end position="317"/>
    </location>
</feature>
<proteinExistence type="predicted"/>
<dbReference type="CDD" id="cd00037">
    <property type="entry name" value="CLECT"/>
    <property type="match status" value="1"/>
</dbReference>
<feature type="domain" description="C-type lectin" evidence="2">
    <location>
        <begin position="46"/>
        <end position="151"/>
    </location>
</feature>
<dbReference type="Gene3D" id="3.10.100.10">
    <property type="entry name" value="Mannose-Binding Protein A, subunit A"/>
    <property type="match status" value="2"/>
</dbReference>
<organism evidence="3 4">
    <name type="scientific">Loxostege sticticalis</name>
    <name type="common">Beet webworm moth</name>
    <dbReference type="NCBI Taxonomy" id="481309"/>
    <lineage>
        <taxon>Eukaryota</taxon>
        <taxon>Metazoa</taxon>
        <taxon>Ecdysozoa</taxon>
        <taxon>Arthropoda</taxon>
        <taxon>Hexapoda</taxon>
        <taxon>Insecta</taxon>
        <taxon>Pterygota</taxon>
        <taxon>Neoptera</taxon>
        <taxon>Endopterygota</taxon>
        <taxon>Lepidoptera</taxon>
        <taxon>Glossata</taxon>
        <taxon>Ditrysia</taxon>
        <taxon>Pyraloidea</taxon>
        <taxon>Crambidae</taxon>
        <taxon>Pyraustinae</taxon>
        <taxon>Loxostege</taxon>
    </lineage>
</organism>
<dbReference type="EMBL" id="JBEDNZ010000024">
    <property type="protein sequence ID" value="KAL0811289.1"/>
    <property type="molecule type" value="Genomic_DNA"/>
</dbReference>
<dbReference type="AlphaFoldDB" id="A0ABD0SDE0"/>
<evidence type="ECO:0000256" key="1">
    <source>
        <dbReference type="SAM" id="SignalP"/>
    </source>
</evidence>
<keyword evidence="1" id="KW-0732">Signal</keyword>
<gene>
    <name evidence="3" type="ORF">ABMA28_009703</name>
</gene>
<comment type="caution">
    <text evidence="3">The sequence shown here is derived from an EMBL/GenBank/DDBJ whole genome shotgun (WGS) entry which is preliminary data.</text>
</comment>
<accession>A0ABD0SDE0</accession>
<protein>
    <recommendedName>
        <fullName evidence="2">C-type lectin domain-containing protein</fullName>
    </recommendedName>
</protein>
<dbReference type="InterPro" id="IPR050111">
    <property type="entry name" value="C-type_lectin/snaclec_domain"/>
</dbReference>
<name>A0ABD0SDE0_LOXSC</name>
<dbReference type="InterPro" id="IPR016186">
    <property type="entry name" value="C-type_lectin-like/link_sf"/>
</dbReference>
<feature type="domain" description="C-type lectin" evidence="2">
    <location>
        <begin position="174"/>
        <end position="301"/>
    </location>
</feature>
<reference evidence="3 4" key="1">
    <citation type="submission" date="2024-06" db="EMBL/GenBank/DDBJ databases">
        <title>A chromosome-level genome assembly of beet webworm, Loxostege sticticalis.</title>
        <authorList>
            <person name="Zhang Y."/>
        </authorList>
    </citation>
    <scope>NUCLEOTIDE SEQUENCE [LARGE SCALE GENOMIC DNA]</scope>
    <source>
        <strain evidence="3">AQ028</strain>
        <tissue evidence="3">Male pupae</tissue>
    </source>
</reference>
<evidence type="ECO:0000313" key="4">
    <source>
        <dbReference type="Proteomes" id="UP001549921"/>
    </source>
</evidence>
<dbReference type="SUPFAM" id="SSF56436">
    <property type="entry name" value="C-type lectin-like"/>
    <property type="match status" value="2"/>
</dbReference>
<sequence length="317" mass="35547">MRTIVALFLFACSCVAFIVGARQFRCDYTYVKAAEGWLKLHEMPSNWNEARLRCHMEGAVLASPLTPALRDAMSNLAKDKNISCGVFTGIHAFFSRGDFASIEGVPLNRIPHTWAKDEPDNYKDEENCLILLPEGGLADVRCKDTFPYMCYKKKSTVVVNSCGTIDPEYTLDSRTGQCYKFHRVPRTWSRAYMTCMAEGGHLTVINSDTEATVIRELFAKNPGGAMVGNFWKDVAFVGFHDWTEHGEWRTVHGQSLKEAGYDKFSPGEPNNATTGEFCGAVYRSAMFDDLWCENQYAFICEKSPDSLLCDDDASCIC</sequence>
<feature type="signal peptide" evidence="1">
    <location>
        <begin position="1"/>
        <end position="16"/>
    </location>
</feature>
<dbReference type="PANTHER" id="PTHR22803">
    <property type="entry name" value="MANNOSE, PHOSPHOLIPASE, LECTIN RECEPTOR RELATED"/>
    <property type="match status" value="1"/>
</dbReference>
<dbReference type="PROSITE" id="PS50041">
    <property type="entry name" value="C_TYPE_LECTIN_2"/>
    <property type="match status" value="2"/>
</dbReference>
<evidence type="ECO:0000313" key="3">
    <source>
        <dbReference type="EMBL" id="KAL0811289.1"/>
    </source>
</evidence>
<evidence type="ECO:0000259" key="2">
    <source>
        <dbReference type="PROSITE" id="PS50041"/>
    </source>
</evidence>
<dbReference type="Pfam" id="PF00059">
    <property type="entry name" value="Lectin_C"/>
    <property type="match status" value="2"/>
</dbReference>
<dbReference type="InterPro" id="IPR016187">
    <property type="entry name" value="CTDL_fold"/>
</dbReference>
<dbReference type="InterPro" id="IPR001304">
    <property type="entry name" value="C-type_lectin-like"/>
</dbReference>